<dbReference type="AlphaFoldDB" id="A0A4Q7VH04"/>
<comment type="caution">
    <text evidence="1">The sequence shown here is derived from an EMBL/GenBank/DDBJ whole genome shotgun (WGS) entry which is preliminary data.</text>
</comment>
<name>A0A4Q7VH04_9BURK</name>
<evidence type="ECO:0000313" key="2">
    <source>
        <dbReference type="Proteomes" id="UP000293671"/>
    </source>
</evidence>
<keyword evidence="2" id="KW-1185">Reference proteome</keyword>
<evidence type="ECO:0000313" key="1">
    <source>
        <dbReference type="EMBL" id="RZT95304.1"/>
    </source>
</evidence>
<organism evidence="1 2">
    <name type="scientific">Rivibacter subsaxonicus</name>
    <dbReference type="NCBI Taxonomy" id="457575"/>
    <lineage>
        <taxon>Bacteria</taxon>
        <taxon>Pseudomonadati</taxon>
        <taxon>Pseudomonadota</taxon>
        <taxon>Betaproteobacteria</taxon>
        <taxon>Burkholderiales</taxon>
        <taxon>Rivibacter</taxon>
    </lineage>
</organism>
<sequence length="105" mass="11911">MSERAKRLFDAAIRIYLSGDAEDEAAWLAEVEQAFQQAAKYRMNALKAQTIRERAGKPTRERLDRCKAVLVERGEAVTAASVERVWVELRLGPVPSKVWLRKLLG</sequence>
<gene>
    <name evidence="1" type="ORF">EV670_3057</name>
</gene>
<dbReference type="Proteomes" id="UP000293671">
    <property type="component" value="Unassembled WGS sequence"/>
</dbReference>
<reference evidence="1 2" key="1">
    <citation type="submission" date="2019-02" db="EMBL/GenBank/DDBJ databases">
        <title>Genomic Encyclopedia of Type Strains, Phase IV (KMG-IV): sequencing the most valuable type-strain genomes for metagenomic binning, comparative biology and taxonomic classification.</title>
        <authorList>
            <person name="Goeker M."/>
        </authorList>
    </citation>
    <scope>NUCLEOTIDE SEQUENCE [LARGE SCALE GENOMIC DNA]</scope>
    <source>
        <strain evidence="1 2">DSM 19570</strain>
    </source>
</reference>
<dbReference type="EMBL" id="SHKP01000007">
    <property type="protein sequence ID" value="RZT95304.1"/>
    <property type="molecule type" value="Genomic_DNA"/>
</dbReference>
<dbReference type="RefSeq" id="WP_130433611.1">
    <property type="nucleotide sequence ID" value="NZ_SHKP01000007.1"/>
</dbReference>
<proteinExistence type="predicted"/>
<protein>
    <submittedName>
        <fullName evidence="1">Uncharacterized protein</fullName>
    </submittedName>
</protein>
<accession>A0A4Q7VH04</accession>